<reference evidence="1" key="1">
    <citation type="submission" date="2020-04" db="EMBL/GenBank/DDBJ databases">
        <authorList>
            <person name="Chiriac C."/>
            <person name="Salcher M."/>
            <person name="Ghai R."/>
            <person name="Kavagutti S V."/>
        </authorList>
    </citation>
    <scope>NUCLEOTIDE SEQUENCE</scope>
</reference>
<evidence type="ECO:0000313" key="1">
    <source>
        <dbReference type="EMBL" id="CAB4125932.1"/>
    </source>
</evidence>
<evidence type="ECO:0000313" key="2">
    <source>
        <dbReference type="EMBL" id="CAB5209075.1"/>
    </source>
</evidence>
<accession>A0A6J5KX50</accession>
<organism evidence="1">
    <name type="scientific">uncultured Caudovirales phage</name>
    <dbReference type="NCBI Taxonomy" id="2100421"/>
    <lineage>
        <taxon>Viruses</taxon>
        <taxon>Duplodnaviria</taxon>
        <taxon>Heunggongvirae</taxon>
        <taxon>Uroviricota</taxon>
        <taxon>Caudoviricetes</taxon>
        <taxon>Peduoviridae</taxon>
        <taxon>Maltschvirus</taxon>
        <taxon>Maltschvirus maltsch</taxon>
    </lineage>
</organism>
<dbReference type="EMBL" id="LR798231">
    <property type="protein sequence ID" value="CAB5209075.1"/>
    <property type="molecule type" value="Genomic_DNA"/>
</dbReference>
<name>A0A6J5KX50_9CAUD</name>
<sequence>MQNQINLSPITQFAQQLRSAELSQAKEIKISLPQARMLNLVLTELLDKVNQDYETMFNQLKQSVDTQVVSVSMDGGGFEENNS</sequence>
<proteinExistence type="predicted"/>
<dbReference type="EMBL" id="LR796187">
    <property type="protein sequence ID" value="CAB4125932.1"/>
    <property type="molecule type" value="Genomic_DNA"/>
</dbReference>
<gene>
    <name evidence="2" type="ORF">UFOVP181_306</name>
    <name evidence="1" type="ORF">UFOVP57_333</name>
</gene>
<protein>
    <submittedName>
        <fullName evidence="1">Uncharacterized protein</fullName>
    </submittedName>
</protein>